<proteinExistence type="predicted"/>
<keyword evidence="3" id="KW-1185">Reference proteome</keyword>
<evidence type="ECO:0008006" key="4">
    <source>
        <dbReference type="Google" id="ProtNLM"/>
    </source>
</evidence>
<dbReference type="InterPro" id="IPR043749">
    <property type="entry name" value="DUF5694"/>
</dbReference>
<comment type="caution">
    <text evidence="2">The sequence shown here is derived from an EMBL/GenBank/DDBJ whole genome shotgun (WGS) entry which is preliminary data.</text>
</comment>
<accession>A0A3M9MCX5</accession>
<evidence type="ECO:0000313" key="2">
    <source>
        <dbReference type="EMBL" id="RNI23396.1"/>
    </source>
</evidence>
<gene>
    <name evidence="2" type="ORF">EFB08_17780</name>
</gene>
<evidence type="ECO:0000256" key="1">
    <source>
        <dbReference type="SAM" id="SignalP"/>
    </source>
</evidence>
<feature type="chain" id="PRO_5018243604" description="TraB/GumN family protein" evidence="1">
    <location>
        <begin position="22"/>
        <end position="367"/>
    </location>
</feature>
<dbReference type="RefSeq" id="WP_123128320.1">
    <property type="nucleotide sequence ID" value="NZ_RJJD01000015.1"/>
</dbReference>
<dbReference type="OrthoDB" id="920340at2"/>
<sequence>MFSKLRLFLCLFFLSALSAAAQSDTLEILVLGTSHQNTPGDYSKIIGKLKALQPDMVFGEYLSPADLKALPPDSYNAVGFKPKHDFIAQRSKPVKPAMLPRKIKQTEEALARFQFLHQARMTLAQHHVLNFDRGNAEYQLWVLQNKMASKFGEGERNVFEKAFLSVDTLIALKLIRPKTEYHQIIFPLVYELGMPRIYPMDCQKYDDVWSEAWYKAKVAIEAMEATAKQDSTSPAALVVKTRDRFYAEMGQKIKESKMTSYQINNSETYAQMDAAYNFYGGSILYDLPGFPTQAIKDMYHFWQLRNEGMCQNLVSLARAHKAKRVIVAVGASHRKIMNDILATYPTVKLLYYNDLPEPTSLTSMQTK</sequence>
<keyword evidence="1" id="KW-0732">Signal</keyword>
<name>A0A3M9MCX5_9BACT</name>
<protein>
    <recommendedName>
        <fullName evidence="4">TraB/GumN family protein</fullName>
    </recommendedName>
</protein>
<organism evidence="2 3">
    <name type="scientific">Rufibacter latericius</name>
    <dbReference type="NCBI Taxonomy" id="2487040"/>
    <lineage>
        <taxon>Bacteria</taxon>
        <taxon>Pseudomonadati</taxon>
        <taxon>Bacteroidota</taxon>
        <taxon>Cytophagia</taxon>
        <taxon>Cytophagales</taxon>
        <taxon>Hymenobacteraceae</taxon>
        <taxon>Rufibacter</taxon>
    </lineage>
</organism>
<feature type="signal peptide" evidence="1">
    <location>
        <begin position="1"/>
        <end position="21"/>
    </location>
</feature>
<reference evidence="2 3" key="1">
    <citation type="submission" date="2018-11" db="EMBL/GenBank/DDBJ databases">
        <title>Rufibacter latericius sp. nov., isolated from water in Baiyang Lake.</title>
        <authorList>
            <person name="Yang Y."/>
        </authorList>
    </citation>
    <scope>NUCLEOTIDE SEQUENCE [LARGE SCALE GENOMIC DNA]</scope>
    <source>
        <strain evidence="2 3">R-22-1c-1</strain>
    </source>
</reference>
<evidence type="ECO:0000313" key="3">
    <source>
        <dbReference type="Proteomes" id="UP000272117"/>
    </source>
</evidence>
<dbReference type="EMBL" id="RJJD01000015">
    <property type="protein sequence ID" value="RNI23396.1"/>
    <property type="molecule type" value="Genomic_DNA"/>
</dbReference>
<dbReference type="AlphaFoldDB" id="A0A3M9MCX5"/>
<dbReference type="Pfam" id="PF18950">
    <property type="entry name" value="DUF5694"/>
    <property type="match status" value="1"/>
</dbReference>
<dbReference type="Proteomes" id="UP000272117">
    <property type="component" value="Unassembled WGS sequence"/>
</dbReference>